<reference evidence="2 3" key="1">
    <citation type="submission" date="2020-03" db="EMBL/GenBank/DDBJ databases">
        <title>Whole genome shotgun sequence of Phytohabitans rumicis NBRC 108638.</title>
        <authorList>
            <person name="Komaki H."/>
            <person name="Tamura T."/>
        </authorList>
    </citation>
    <scope>NUCLEOTIDE SEQUENCE [LARGE SCALE GENOMIC DNA]</scope>
    <source>
        <strain evidence="2 3">NBRC 108638</strain>
    </source>
</reference>
<comment type="caution">
    <text evidence="2">The sequence shown here is derived from an EMBL/GenBank/DDBJ whole genome shotgun (WGS) entry which is preliminary data.</text>
</comment>
<name>A0A6V8LMV7_9ACTN</name>
<evidence type="ECO:0000313" key="3">
    <source>
        <dbReference type="Proteomes" id="UP000482960"/>
    </source>
</evidence>
<dbReference type="Proteomes" id="UP000482960">
    <property type="component" value="Unassembled WGS sequence"/>
</dbReference>
<keyword evidence="3" id="KW-1185">Reference proteome</keyword>
<protein>
    <submittedName>
        <fullName evidence="2">Uncharacterized protein</fullName>
    </submittedName>
</protein>
<evidence type="ECO:0000313" key="2">
    <source>
        <dbReference type="EMBL" id="GFJ95506.1"/>
    </source>
</evidence>
<reference evidence="2 3" key="2">
    <citation type="submission" date="2020-03" db="EMBL/GenBank/DDBJ databases">
        <authorList>
            <person name="Ichikawa N."/>
            <person name="Kimura A."/>
            <person name="Kitahashi Y."/>
            <person name="Uohara A."/>
        </authorList>
    </citation>
    <scope>NUCLEOTIDE SEQUENCE [LARGE SCALE GENOMIC DNA]</scope>
    <source>
        <strain evidence="2 3">NBRC 108638</strain>
    </source>
</reference>
<dbReference type="AlphaFoldDB" id="A0A6V8LMV7"/>
<proteinExistence type="predicted"/>
<sequence>MSARSISPTNLSALSRTTPQFSGPYLSLAEGYLAHYRTEDGSTSRRLYVERLQDFADSGVALAQIKEAMYQIGYNKHALHQLDRWESKRTTGRFGR</sequence>
<evidence type="ECO:0000256" key="1">
    <source>
        <dbReference type="SAM" id="MobiDB-lite"/>
    </source>
</evidence>
<dbReference type="EMBL" id="BLPG01000001">
    <property type="protein sequence ID" value="GFJ95506.1"/>
    <property type="molecule type" value="Genomic_DNA"/>
</dbReference>
<gene>
    <name evidence="2" type="ORF">Prum_091480</name>
</gene>
<accession>A0A6V8LMV7</accession>
<organism evidence="2 3">
    <name type="scientific">Phytohabitans rumicis</name>
    <dbReference type="NCBI Taxonomy" id="1076125"/>
    <lineage>
        <taxon>Bacteria</taxon>
        <taxon>Bacillati</taxon>
        <taxon>Actinomycetota</taxon>
        <taxon>Actinomycetes</taxon>
        <taxon>Micromonosporales</taxon>
        <taxon>Micromonosporaceae</taxon>
    </lineage>
</organism>
<feature type="region of interest" description="Disordered" evidence="1">
    <location>
        <begin position="1"/>
        <end position="21"/>
    </location>
</feature>